<dbReference type="Proteomes" id="UP000377595">
    <property type="component" value="Unassembled WGS sequence"/>
</dbReference>
<accession>A0A5M3XJ97</accession>
<dbReference type="EMBL" id="BLAF01000006">
    <property type="protein sequence ID" value="GES18138.1"/>
    <property type="molecule type" value="Genomic_DNA"/>
</dbReference>
<comment type="caution">
    <text evidence="1">The sequence shown here is derived from an EMBL/GenBank/DDBJ whole genome shotgun (WGS) entry which is preliminary data.</text>
</comment>
<sequence length="162" mass="17807">MSDDRTMARDLPSTPEGALIRRTRQSIKPRLTIPAAAQLASMSAETWGHMERGYKPGLHGSPPTKFAPSAQILAHAAFAIGVTPADLEQVDREDAAEVLTKMISAVHPPEELEADSSEIDDGRVFFLVPKGVSMDDRERIRRWAEKLAEEFVKNDGPDEDGD</sequence>
<protein>
    <submittedName>
        <fullName evidence="1">Uncharacterized protein</fullName>
    </submittedName>
</protein>
<dbReference type="OrthoDB" id="4764895at2"/>
<gene>
    <name evidence="1" type="ORF">Aple_010330</name>
</gene>
<proteinExistence type="predicted"/>
<reference evidence="1 2" key="1">
    <citation type="submission" date="2019-10" db="EMBL/GenBank/DDBJ databases">
        <title>Whole genome shotgun sequence of Acrocarpospora pleiomorpha NBRC 16267.</title>
        <authorList>
            <person name="Ichikawa N."/>
            <person name="Kimura A."/>
            <person name="Kitahashi Y."/>
            <person name="Komaki H."/>
            <person name="Oguchi A."/>
        </authorList>
    </citation>
    <scope>NUCLEOTIDE SEQUENCE [LARGE SCALE GENOMIC DNA]</scope>
    <source>
        <strain evidence="1 2">NBRC 16267</strain>
    </source>
</reference>
<evidence type="ECO:0000313" key="2">
    <source>
        <dbReference type="Proteomes" id="UP000377595"/>
    </source>
</evidence>
<keyword evidence="2" id="KW-1185">Reference proteome</keyword>
<dbReference type="AlphaFoldDB" id="A0A5M3XJ97"/>
<evidence type="ECO:0000313" key="1">
    <source>
        <dbReference type="EMBL" id="GES18138.1"/>
    </source>
</evidence>
<name>A0A5M3XJ97_9ACTN</name>
<organism evidence="1 2">
    <name type="scientific">Acrocarpospora pleiomorpha</name>
    <dbReference type="NCBI Taxonomy" id="90975"/>
    <lineage>
        <taxon>Bacteria</taxon>
        <taxon>Bacillati</taxon>
        <taxon>Actinomycetota</taxon>
        <taxon>Actinomycetes</taxon>
        <taxon>Streptosporangiales</taxon>
        <taxon>Streptosporangiaceae</taxon>
        <taxon>Acrocarpospora</taxon>
    </lineage>
</organism>
<dbReference type="RefSeq" id="WP_155343279.1">
    <property type="nucleotide sequence ID" value="NZ_BLAF01000006.1"/>
</dbReference>